<reference evidence="3 4" key="1">
    <citation type="submission" date="2015-01" db="EMBL/GenBank/DDBJ databases">
        <title>Evolution of Trichinella species and genotypes.</title>
        <authorList>
            <person name="Korhonen P.K."/>
            <person name="Edoardo P."/>
            <person name="Giuseppe L.R."/>
            <person name="Gasser R.B."/>
        </authorList>
    </citation>
    <scope>NUCLEOTIDE SEQUENCE [LARGE SCALE GENOMIC DNA]</scope>
    <source>
        <strain evidence="3">ISS141</strain>
    </source>
</reference>
<dbReference type="STRING" id="6337.A0A0V0YJ11"/>
<dbReference type="AlphaFoldDB" id="A0A0V0YJ11"/>
<keyword evidence="2" id="KW-0067">ATP-binding</keyword>
<dbReference type="Proteomes" id="UP000054815">
    <property type="component" value="Unassembled WGS sequence"/>
</dbReference>
<keyword evidence="1" id="KW-0547">Nucleotide-binding</keyword>
<dbReference type="PANTHER" id="PTHR23073">
    <property type="entry name" value="26S PROTEASOME REGULATORY SUBUNIT"/>
    <property type="match status" value="1"/>
</dbReference>
<evidence type="ECO:0000256" key="2">
    <source>
        <dbReference type="ARBA" id="ARBA00022840"/>
    </source>
</evidence>
<dbReference type="GO" id="GO:0005524">
    <property type="term" value="F:ATP binding"/>
    <property type="evidence" value="ECO:0007669"/>
    <property type="project" value="UniProtKB-KW"/>
</dbReference>
<dbReference type="InterPro" id="IPR050221">
    <property type="entry name" value="26S_Proteasome_ATPase"/>
</dbReference>
<dbReference type="Gene3D" id="3.40.50.300">
    <property type="entry name" value="P-loop containing nucleotide triphosphate hydrolases"/>
    <property type="match status" value="1"/>
</dbReference>
<dbReference type="InterPro" id="IPR027417">
    <property type="entry name" value="P-loop_NTPase"/>
</dbReference>
<proteinExistence type="predicted"/>
<keyword evidence="3" id="KW-0378">Hydrolase</keyword>
<keyword evidence="3" id="KW-0645">Protease</keyword>
<dbReference type="Gene3D" id="2.40.50.140">
    <property type="entry name" value="Nucleic acid-binding proteins"/>
    <property type="match status" value="1"/>
</dbReference>
<dbReference type="InterPro" id="IPR012340">
    <property type="entry name" value="NA-bd_OB-fold"/>
</dbReference>
<dbReference type="GO" id="GO:0006508">
    <property type="term" value="P:proteolysis"/>
    <property type="evidence" value="ECO:0007669"/>
    <property type="project" value="UniProtKB-KW"/>
</dbReference>
<gene>
    <name evidence="3" type="primary">RPT5B</name>
    <name evidence="3" type="ORF">T4E_990</name>
</gene>
<evidence type="ECO:0000313" key="3">
    <source>
        <dbReference type="EMBL" id="KRY00077.1"/>
    </source>
</evidence>
<protein>
    <submittedName>
        <fullName evidence="3">26S protease regulatory subunit 6A-like protein B</fullName>
    </submittedName>
</protein>
<evidence type="ECO:0000313" key="4">
    <source>
        <dbReference type="Proteomes" id="UP000054815"/>
    </source>
</evidence>
<evidence type="ECO:0000256" key="1">
    <source>
        <dbReference type="ARBA" id="ARBA00022741"/>
    </source>
</evidence>
<dbReference type="EMBL" id="JYDU01000010">
    <property type="protein sequence ID" value="KRY00077.1"/>
    <property type="molecule type" value="Genomic_DNA"/>
</dbReference>
<comment type="caution">
    <text evidence="3">The sequence shown here is derived from an EMBL/GenBank/DDBJ whole genome shotgun (WGS) entry which is preliminary data.</text>
</comment>
<accession>A0A0V0YJ11</accession>
<organism evidence="3 4">
    <name type="scientific">Trichinella pseudospiralis</name>
    <name type="common">Parasitic roundworm</name>
    <dbReference type="NCBI Taxonomy" id="6337"/>
    <lineage>
        <taxon>Eukaryota</taxon>
        <taxon>Metazoa</taxon>
        <taxon>Ecdysozoa</taxon>
        <taxon>Nematoda</taxon>
        <taxon>Enoplea</taxon>
        <taxon>Dorylaimia</taxon>
        <taxon>Trichinellida</taxon>
        <taxon>Trichinellidae</taxon>
        <taxon>Trichinella</taxon>
    </lineage>
</organism>
<dbReference type="GO" id="GO:0008233">
    <property type="term" value="F:peptidase activity"/>
    <property type="evidence" value="ECO:0007669"/>
    <property type="project" value="UniProtKB-KW"/>
</dbReference>
<sequence>MLSNSGLIKPGILKVRNLVAMSRDVLKLVDLLPSEYNPRIKGMELINQPNQQFCDIGGLDDQIQEMIEAVVYPITRKEYFEKYFALKFRVQLPKGVLMYWYWKNVVSKNAK</sequence>
<name>A0A0V0YJ11_TRIPS</name>